<dbReference type="InterPro" id="IPR050229">
    <property type="entry name" value="GlpE_sulfurtransferase"/>
</dbReference>
<dbReference type="AlphaFoldDB" id="A0AAP8ME81"/>
<dbReference type="KEGG" id="hja:BST95_07955"/>
<evidence type="ECO:0000313" key="2">
    <source>
        <dbReference type="EMBL" id="PLW86181.1"/>
    </source>
</evidence>
<keyword evidence="3" id="KW-1185">Reference proteome</keyword>
<dbReference type="Gene3D" id="3.40.250.10">
    <property type="entry name" value="Rhodanese-like domain"/>
    <property type="match status" value="1"/>
</dbReference>
<name>A0AAP8ME81_9GAMM</name>
<proteinExistence type="predicted"/>
<sequence length="106" mass="11771">MRQFLAVLIWLYTSVTWASEPVWIDVRSPAEFNAGHVDGAHHIPFDQVESGIHGLDVNKDSEIYLYCGAGGRAQVAKESLERRGYSNVINAGGLEEARDLSAQQQR</sequence>
<dbReference type="SMART" id="SM00450">
    <property type="entry name" value="RHOD"/>
    <property type="match status" value="1"/>
</dbReference>
<comment type="caution">
    <text evidence="2">The sequence shown here is derived from an EMBL/GenBank/DDBJ whole genome shotgun (WGS) entry which is preliminary data.</text>
</comment>
<gene>
    <name evidence="2" type="ORF">C0029_07000</name>
</gene>
<dbReference type="InterPro" id="IPR001763">
    <property type="entry name" value="Rhodanese-like_dom"/>
</dbReference>
<organism evidence="2 3">
    <name type="scientific">Halioglobus japonicus</name>
    <dbReference type="NCBI Taxonomy" id="930805"/>
    <lineage>
        <taxon>Bacteria</taxon>
        <taxon>Pseudomonadati</taxon>
        <taxon>Pseudomonadota</taxon>
        <taxon>Gammaproteobacteria</taxon>
        <taxon>Cellvibrionales</taxon>
        <taxon>Halieaceae</taxon>
        <taxon>Halioglobus</taxon>
    </lineage>
</organism>
<dbReference type="EMBL" id="PKUR01000002">
    <property type="protein sequence ID" value="PLW86181.1"/>
    <property type="molecule type" value="Genomic_DNA"/>
</dbReference>
<dbReference type="PROSITE" id="PS50206">
    <property type="entry name" value="RHODANESE_3"/>
    <property type="match status" value="1"/>
</dbReference>
<protein>
    <submittedName>
        <fullName evidence="2">Rhodanese-like domain-containing protein</fullName>
    </submittedName>
</protein>
<dbReference type="PANTHER" id="PTHR43031:SF18">
    <property type="entry name" value="RHODANESE-RELATED SULFURTRANSFERASES"/>
    <property type="match status" value="1"/>
</dbReference>
<dbReference type="PANTHER" id="PTHR43031">
    <property type="entry name" value="FAD-DEPENDENT OXIDOREDUCTASE"/>
    <property type="match status" value="1"/>
</dbReference>
<reference evidence="2 3" key="1">
    <citation type="submission" date="2018-01" db="EMBL/GenBank/DDBJ databases">
        <title>The draft genome sequence of Halioglobus japonicus S1-36.</title>
        <authorList>
            <person name="Du Z.-J."/>
            <person name="Shi M.-J."/>
        </authorList>
    </citation>
    <scope>NUCLEOTIDE SEQUENCE [LARGE SCALE GENOMIC DNA]</scope>
    <source>
        <strain evidence="2 3">S1-36</strain>
    </source>
</reference>
<dbReference type="Pfam" id="PF00581">
    <property type="entry name" value="Rhodanese"/>
    <property type="match status" value="1"/>
</dbReference>
<dbReference type="RefSeq" id="WP_066057893.1">
    <property type="nucleotide sequence ID" value="NZ_BMYL01000002.1"/>
</dbReference>
<evidence type="ECO:0000313" key="3">
    <source>
        <dbReference type="Proteomes" id="UP000235162"/>
    </source>
</evidence>
<feature type="domain" description="Rhodanese" evidence="1">
    <location>
        <begin position="20"/>
        <end position="106"/>
    </location>
</feature>
<dbReference type="InterPro" id="IPR036873">
    <property type="entry name" value="Rhodanese-like_dom_sf"/>
</dbReference>
<dbReference type="Proteomes" id="UP000235162">
    <property type="component" value="Unassembled WGS sequence"/>
</dbReference>
<evidence type="ECO:0000259" key="1">
    <source>
        <dbReference type="PROSITE" id="PS50206"/>
    </source>
</evidence>
<dbReference type="CDD" id="cd00158">
    <property type="entry name" value="RHOD"/>
    <property type="match status" value="1"/>
</dbReference>
<accession>A0AAP8ME81</accession>
<dbReference type="SUPFAM" id="SSF52821">
    <property type="entry name" value="Rhodanese/Cell cycle control phosphatase"/>
    <property type="match status" value="1"/>
</dbReference>